<dbReference type="InterPro" id="IPR051013">
    <property type="entry name" value="MBL_superfamily_lactonases"/>
</dbReference>
<dbReference type="EMBL" id="JAVRRD010000025">
    <property type="protein sequence ID" value="KAK5047430.1"/>
    <property type="molecule type" value="Genomic_DNA"/>
</dbReference>
<proteinExistence type="inferred from homology"/>
<dbReference type="CDD" id="cd07730">
    <property type="entry name" value="metallo-hydrolase-like_MBL-fold"/>
    <property type="match status" value="1"/>
</dbReference>
<name>A0AAV9N451_9EURO</name>
<reference evidence="6 7" key="1">
    <citation type="submission" date="2023-08" db="EMBL/GenBank/DDBJ databases">
        <title>Black Yeasts Isolated from many extreme environments.</title>
        <authorList>
            <person name="Coleine C."/>
            <person name="Stajich J.E."/>
            <person name="Selbmann L."/>
        </authorList>
    </citation>
    <scope>NUCLEOTIDE SEQUENCE [LARGE SCALE GENOMIC DNA]</scope>
    <source>
        <strain evidence="6 7">CCFEE 5792</strain>
    </source>
</reference>
<dbReference type="RefSeq" id="XP_064702974.1">
    <property type="nucleotide sequence ID" value="XM_064850087.1"/>
</dbReference>
<dbReference type="Gene3D" id="3.60.15.10">
    <property type="entry name" value="Ribonuclease Z/Hydroxyacylglutathione hydrolase-like"/>
    <property type="match status" value="1"/>
</dbReference>
<dbReference type="GeneID" id="89974698"/>
<organism evidence="6 7">
    <name type="scientific">Exophiala bonariae</name>
    <dbReference type="NCBI Taxonomy" id="1690606"/>
    <lineage>
        <taxon>Eukaryota</taxon>
        <taxon>Fungi</taxon>
        <taxon>Dikarya</taxon>
        <taxon>Ascomycota</taxon>
        <taxon>Pezizomycotina</taxon>
        <taxon>Eurotiomycetes</taxon>
        <taxon>Chaetothyriomycetidae</taxon>
        <taxon>Chaetothyriales</taxon>
        <taxon>Herpotrichiellaceae</taxon>
        <taxon>Exophiala</taxon>
    </lineage>
</organism>
<dbReference type="PANTHER" id="PTHR42978">
    <property type="entry name" value="QUORUM-QUENCHING LACTONASE YTNP-RELATED-RELATED"/>
    <property type="match status" value="1"/>
</dbReference>
<accession>A0AAV9N451</accession>
<comment type="caution">
    <text evidence="6">The sequence shown here is derived from an EMBL/GenBank/DDBJ whole genome shotgun (WGS) entry which is preliminary data.</text>
</comment>
<dbReference type="Pfam" id="PF00753">
    <property type="entry name" value="Lactamase_B"/>
    <property type="match status" value="1"/>
</dbReference>
<protein>
    <recommendedName>
        <fullName evidence="5">Metallo-beta-lactamase domain-containing protein</fullName>
    </recommendedName>
</protein>
<comment type="similarity">
    <text evidence="1">Belongs to the metallo-beta-lactamase superfamily.</text>
</comment>
<keyword evidence="3" id="KW-0378">Hydrolase</keyword>
<gene>
    <name evidence="6" type="ORF">LTR84_006526</name>
</gene>
<evidence type="ECO:0000256" key="2">
    <source>
        <dbReference type="ARBA" id="ARBA00022723"/>
    </source>
</evidence>
<dbReference type="SUPFAM" id="SSF56281">
    <property type="entry name" value="Metallo-hydrolase/oxidoreductase"/>
    <property type="match status" value="1"/>
</dbReference>
<dbReference type="GO" id="GO:0046872">
    <property type="term" value="F:metal ion binding"/>
    <property type="evidence" value="ECO:0007669"/>
    <property type="project" value="UniProtKB-KW"/>
</dbReference>
<keyword evidence="2" id="KW-0479">Metal-binding</keyword>
<evidence type="ECO:0000313" key="6">
    <source>
        <dbReference type="EMBL" id="KAK5047430.1"/>
    </source>
</evidence>
<sequence>MASPATPPTIDVPASSRTVQVSIIDSGNINGLPVSLFMGPDIPGFETINAVIFTFLIEHTDDAGKVSRVLFDLGMPKDVQHDLAPSQWDLVTTFNCTYDITKYVSEILSDAGVDLNTINAMVWSHPHLDHVGRPSLFPPTTELIIGPGVLASEKGGYPGNPESIILEREFLGRKVTELDFTSRPFKIGDMDALDYFGDGSFYFLSAPGHAPGHINALLRTTSQPDTFIYLGADSFHHAGELRPHKYHPLPEKVKLASFSPFPCLGELFHKIHPSSQVDPGYAKAHDDPKATPFYSISEKEDGSSLALDKHAARETITKIQSFDADENIFVVGAHDTTLIDYVDIFPKKANEWKAKGWKEHSRWQFLRDFENPLSLAHS</sequence>
<dbReference type="GO" id="GO:0016787">
    <property type="term" value="F:hydrolase activity"/>
    <property type="evidence" value="ECO:0007669"/>
    <property type="project" value="UniProtKB-KW"/>
</dbReference>
<keyword evidence="7" id="KW-1185">Reference proteome</keyword>
<dbReference type="Proteomes" id="UP001358417">
    <property type="component" value="Unassembled WGS sequence"/>
</dbReference>
<evidence type="ECO:0000259" key="5">
    <source>
        <dbReference type="Pfam" id="PF00753"/>
    </source>
</evidence>
<keyword evidence="4" id="KW-0862">Zinc</keyword>
<feature type="domain" description="Metallo-beta-lactamase" evidence="5">
    <location>
        <begin position="68"/>
        <end position="214"/>
    </location>
</feature>
<evidence type="ECO:0000313" key="7">
    <source>
        <dbReference type="Proteomes" id="UP001358417"/>
    </source>
</evidence>
<dbReference type="InterPro" id="IPR001279">
    <property type="entry name" value="Metallo-B-lactamas"/>
</dbReference>
<evidence type="ECO:0000256" key="1">
    <source>
        <dbReference type="ARBA" id="ARBA00007749"/>
    </source>
</evidence>
<dbReference type="AlphaFoldDB" id="A0AAV9N451"/>
<evidence type="ECO:0000256" key="3">
    <source>
        <dbReference type="ARBA" id="ARBA00022801"/>
    </source>
</evidence>
<evidence type="ECO:0000256" key="4">
    <source>
        <dbReference type="ARBA" id="ARBA00022833"/>
    </source>
</evidence>
<dbReference type="PANTHER" id="PTHR42978:SF5">
    <property type="entry name" value="METALLO-BETA-LACTAMASE DOMAIN-CONTAINING PROTEIN"/>
    <property type="match status" value="1"/>
</dbReference>
<dbReference type="InterPro" id="IPR036866">
    <property type="entry name" value="RibonucZ/Hydroxyglut_hydro"/>
</dbReference>